<evidence type="ECO:0000259" key="8">
    <source>
        <dbReference type="PROSITE" id="PS50850"/>
    </source>
</evidence>
<feature type="domain" description="Major facilitator superfamily (MFS) profile" evidence="8">
    <location>
        <begin position="12"/>
        <end position="399"/>
    </location>
</feature>
<feature type="transmembrane region" description="Helical" evidence="7">
    <location>
        <begin position="16"/>
        <end position="39"/>
    </location>
</feature>
<reference evidence="10" key="1">
    <citation type="journal article" date="2019" name="Int. J. Syst. Evol. Microbiol.">
        <title>The Global Catalogue of Microorganisms (GCM) 10K type strain sequencing project: providing services to taxonomists for standard genome sequencing and annotation.</title>
        <authorList>
            <consortium name="The Broad Institute Genomics Platform"/>
            <consortium name="The Broad Institute Genome Sequencing Center for Infectious Disease"/>
            <person name="Wu L."/>
            <person name="Ma J."/>
        </authorList>
    </citation>
    <scope>NUCLEOTIDE SEQUENCE [LARGE SCALE GENOMIC DNA]</scope>
    <source>
        <strain evidence="10">TISTR 1571</strain>
    </source>
</reference>
<comment type="subcellular location">
    <subcellularLocation>
        <location evidence="1">Cell membrane</location>
        <topology evidence="1">Multi-pass membrane protein</topology>
    </subcellularLocation>
</comment>
<name>A0ABW5QBX4_9BACI</name>
<dbReference type="SUPFAM" id="SSF103473">
    <property type="entry name" value="MFS general substrate transporter"/>
    <property type="match status" value="1"/>
</dbReference>
<comment type="caution">
    <text evidence="9">The sequence shown here is derived from an EMBL/GenBank/DDBJ whole genome shotgun (WGS) entry which is preliminary data.</text>
</comment>
<feature type="transmembrane region" description="Helical" evidence="7">
    <location>
        <begin position="245"/>
        <end position="266"/>
    </location>
</feature>
<dbReference type="InterPro" id="IPR022324">
    <property type="entry name" value="Bacilysin_exporter_BacE_put"/>
</dbReference>
<evidence type="ECO:0000313" key="10">
    <source>
        <dbReference type="Proteomes" id="UP001597452"/>
    </source>
</evidence>
<feature type="transmembrane region" description="Helical" evidence="7">
    <location>
        <begin position="278"/>
        <end position="296"/>
    </location>
</feature>
<feature type="transmembrane region" description="Helical" evidence="7">
    <location>
        <begin position="141"/>
        <end position="163"/>
    </location>
</feature>
<organism evidence="9 10">
    <name type="scientific">Piscibacillus salipiscarius</name>
    <dbReference type="NCBI Taxonomy" id="299480"/>
    <lineage>
        <taxon>Bacteria</taxon>
        <taxon>Bacillati</taxon>
        <taxon>Bacillota</taxon>
        <taxon>Bacilli</taxon>
        <taxon>Bacillales</taxon>
        <taxon>Bacillaceae</taxon>
        <taxon>Piscibacillus</taxon>
    </lineage>
</organism>
<keyword evidence="3" id="KW-1003">Cell membrane</keyword>
<evidence type="ECO:0000256" key="7">
    <source>
        <dbReference type="SAM" id="Phobius"/>
    </source>
</evidence>
<proteinExistence type="predicted"/>
<protein>
    <submittedName>
        <fullName evidence="9">MFS transporter</fullName>
    </submittedName>
</protein>
<feature type="transmembrane region" description="Helical" evidence="7">
    <location>
        <begin position="77"/>
        <end position="95"/>
    </location>
</feature>
<evidence type="ECO:0000256" key="4">
    <source>
        <dbReference type="ARBA" id="ARBA00022692"/>
    </source>
</evidence>
<evidence type="ECO:0000256" key="1">
    <source>
        <dbReference type="ARBA" id="ARBA00004651"/>
    </source>
</evidence>
<evidence type="ECO:0000256" key="2">
    <source>
        <dbReference type="ARBA" id="ARBA00022448"/>
    </source>
</evidence>
<keyword evidence="10" id="KW-1185">Reference proteome</keyword>
<dbReference type="InterPro" id="IPR011701">
    <property type="entry name" value="MFS"/>
</dbReference>
<dbReference type="InterPro" id="IPR036259">
    <property type="entry name" value="MFS_trans_sf"/>
</dbReference>
<gene>
    <name evidence="9" type="ORF">ACFSW4_11500</name>
</gene>
<sequence>MDNWKVWKKESEYHKLFFSGVINGIGNRFTQVAILALIYDITNSAFAIGLLFLIRLLPFLMMAPLAGALADRLSKKTILLTTELIRVPIVLWLILGNNLEQLWIIYVSSFLLALGEAVYAPTRKALIPNLVRRDHLLSVNAIEQIIMGLVLIIGSTTGGFISYLLGNNIAFSLNALTFLMSAIFLKYLKMPNRQLDHSVKPPSPAISYKKFLKSPALFVFLFICLTMPIANGIDNVLISVYALEVFNMGDLGVGLIYGGLGIGIVLSSFSSHWIKGNLVGVTVLFIIFEGIGHFLLSVSPTFPIALGAVLVMTFSGGVSNISFDTLVMKTVPSHRQGTFFGLTEMISNVTLGAFIAIGGLILEFIEPRILGSLVGLLYFCLAIIYLFLFKRINLLKEKRKLRDI</sequence>
<evidence type="ECO:0000256" key="6">
    <source>
        <dbReference type="ARBA" id="ARBA00023136"/>
    </source>
</evidence>
<feature type="transmembrane region" description="Helical" evidence="7">
    <location>
        <begin position="45"/>
        <end position="70"/>
    </location>
</feature>
<dbReference type="CDD" id="cd06173">
    <property type="entry name" value="MFS_MefA_like"/>
    <property type="match status" value="1"/>
</dbReference>
<dbReference type="PANTHER" id="PTHR43266">
    <property type="entry name" value="MACROLIDE-EFFLUX PROTEIN"/>
    <property type="match status" value="1"/>
</dbReference>
<keyword evidence="2" id="KW-0813">Transport</keyword>
<dbReference type="RefSeq" id="WP_054754468.1">
    <property type="nucleotide sequence ID" value="NZ_JBHUMZ010000025.1"/>
</dbReference>
<feature type="transmembrane region" description="Helical" evidence="7">
    <location>
        <begin position="368"/>
        <end position="389"/>
    </location>
</feature>
<feature type="transmembrane region" description="Helical" evidence="7">
    <location>
        <begin position="169"/>
        <end position="188"/>
    </location>
</feature>
<accession>A0ABW5QBX4</accession>
<dbReference type="PRINTS" id="PR01988">
    <property type="entry name" value="EXPORTERBACE"/>
</dbReference>
<dbReference type="PANTHER" id="PTHR43266:SF10">
    <property type="entry name" value="BACILYSIN EXPORTER BACE-RELATED"/>
    <property type="match status" value="1"/>
</dbReference>
<dbReference type="Pfam" id="PF07690">
    <property type="entry name" value="MFS_1"/>
    <property type="match status" value="1"/>
</dbReference>
<dbReference type="PROSITE" id="PS50850">
    <property type="entry name" value="MFS"/>
    <property type="match status" value="1"/>
</dbReference>
<feature type="transmembrane region" description="Helical" evidence="7">
    <location>
        <begin position="216"/>
        <end position="233"/>
    </location>
</feature>
<feature type="transmembrane region" description="Helical" evidence="7">
    <location>
        <begin position="302"/>
        <end position="327"/>
    </location>
</feature>
<keyword evidence="5 7" id="KW-1133">Transmembrane helix</keyword>
<dbReference type="InterPro" id="IPR020846">
    <property type="entry name" value="MFS_dom"/>
</dbReference>
<dbReference type="Gene3D" id="1.20.1250.20">
    <property type="entry name" value="MFS general substrate transporter like domains"/>
    <property type="match status" value="1"/>
</dbReference>
<keyword evidence="4 7" id="KW-0812">Transmembrane</keyword>
<evidence type="ECO:0000313" key="9">
    <source>
        <dbReference type="EMBL" id="MFD2639496.1"/>
    </source>
</evidence>
<keyword evidence="6 7" id="KW-0472">Membrane</keyword>
<evidence type="ECO:0000256" key="5">
    <source>
        <dbReference type="ARBA" id="ARBA00022989"/>
    </source>
</evidence>
<dbReference type="EMBL" id="JBHUMZ010000025">
    <property type="protein sequence ID" value="MFD2639496.1"/>
    <property type="molecule type" value="Genomic_DNA"/>
</dbReference>
<feature type="transmembrane region" description="Helical" evidence="7">
    <location>
        <begin position="339"/>
        <end position="362"/>
    </location>
</feature>
<evidence type="ECO:0000256" key="3">
    <source>
        <dbReference type="ARBA" id="ARBA00022475"/>
    </source>
</evidence>
<dbReference type="Proteomes" id="UP001597452">
    <property type="component" value="Unassembled WGS sequence"/>
</dbReference>
<feature type="transmembrane region" description="Helical" evidence="7">
    <location>
        <begin position="101"/>
        <end position="120"/>
    </location>
</feature>